<reference evidence="13" key="1">
    <citation type="submission" date="2019-08" db="EMBL/GenBank/DDBJ databases">
        <title>The genome of the North American firefly Photinus pyralis.</title>
        <authorList>
            <consortium name="Photinus pyralis genome working group"/>
            <person name="Fallon T.R."/>
            <person name="Sander Lower S.E."/>
            <person name="Weng J.-K."/>
        </authorList>
    </citation>
    <scope>NUCLEOTIDE SEQUENCE</scope>
    <source>
        <strain evidence="13">TRF0915ILg1</strain>
        <tissue evidence="13">Whole body</tissue>
    </source>
</reference>
<evidence type="ECO:0000259" key="12">
    <source>
        <dbReference type="Pfam" id="PF14911"/>
    </source>
</evidence>
<accession>A0A8K0D691</accession>
<dbReference type="InterPro" id="IPR029424">
    <property type="entry name" value="MMS22L_C"/>
</dbReference>
<dbReference type="GO" id="GO:0006325">
    <property type="term" value="P:chromatin organization"/>
    <property type="evidence" value="ECO:0007669"/>
    <property type="project" value="UniProtKB-KW"/>
</dbReference>
<evidence type="ECO:0000256" key="3">
    <source>
        <dbReference type="ARBA" id="ARBA00006585"/>
    </source>
</evidence>
<dbReference type="PANTHER" id="PTHR28547">
    <property type="entry name" value="PROTEIN MMS22-LIKE"/>
    <property type="match status" value="1"/>
</dbReference>
<dbReference type="Pfam" id="PF14910">
    <property type="entry name" value="MMS22L_N"/>
    <property type="match status" value="1"/>
</dbReference>
<comment type="subcellular location">
    <subcellularLocation>
        <location evidence="2">Chromosome</location>
    </subcellularLocation>
    <subcellularLocation>
        <location evidence="1">Nucleus</location>
    </subcellularLocation>
</comment>
<keyword evidence="8" id="KW-0234">DNA repair</keyword>
<dbReference type="GO" id="GO:0031297">
    <property type="term" value="P:replication fork processing"/>
    <property type="evidence" value="ECO:0007669"/>
    <property type="project" value="InterPro"/>
</dbReference>
<dbReference type="EMBL" id="VTPC01002349">
    <property type="protein sequence ID" value="KAF2900173.1"/>
    <property type="molecule type" value="Genomic_DNA"/>
</dbReference>
<feature type="domain" description="MMS22-like C-terminal" evidence="12">
    <location>
        <begin position="674"/>
        <end position="1001"/>
    </location>
</feature>
<evidence type="ECO:0000256" key="6">
    <source>
        <dbReference type="ARBA" id="ARBA00022763"/>
    </source>
</evidence>
<evidence type="ECO:0000256" key="1">
    <source>
        <dbReference type="ARBA" id="ARBA00004123"/>
    </source>
</evidence>
<proteinExistence type="inferred from homology"/>
<comment type="caution">
    <text evidence="13">The sequence shown here is derived from an EMBL/GenBank/DDBJ whole genome shotgun (WGS) entry which is preliminary data.</text>
</comment>
<evidence type="ECO:0000256" key="8">
    <source>
        <dbReference type="ARBA" id="ARBA00023204"/>
    </source>
</evidence>
<keyword evidence="5" id="KW-0158">Chromosome</keyword>
<evidence type="ECO:0000256" key="5">
    <source>
        <dbReference type="ARBA" id="ARBA00022454"/>
    </source>
</evidence>
<evidence type="ECO:0000256" key="9">
    <source>
        <dbReference type="ARBA" id="ARBA00023242"/>
    </source>
</evidence>
<dbReference type="Proteomes" id="UP000801492">
    <property type="component" value="Unassembled WGS sequence"/>
</dbReference>
<dbReference type="GO" id="GO:0043596">
    <property type="term" value="C:nuclear replication fork"/>
    <property type="evidence" value="ECO:0007669"/>
    <property type="project" value="TreeGrafter"/>
</dbReference>
<evidence type="ECO:0000313" key="13">
    <source>
        <dbReference type="EMBL" id="KAF2900173.1"/>
    </source>
</evidence>
<dbReference type="InterPro" id="IPR042320">
    <property type="entry name" value="MMS22-like"/>
</dbReference>
<sequence>MYLKCNCKNKTSAIKEDLETDVGSELCYNPNFDNNASCVIDGRTFQSSLIILEVDKLFNICRKQWRQIEDVVFTEGSCRNVNVSEFRKEIVDVLSCCRYSVNWCSEDAQYQELLQNKLLSHVRLLQNTITPWSELETASLLKLTSLSVTDSMVPMYHYFHMYIDVQWLLLSLKYTCKVPLENYDGLMKDLITFSDAFYKKQDPKDVVKVNAFICPCIKRLWLLLQLLNEKLCIANPRNKKFWDIFNELLKDHDEEFSIWLLYSVSILQGYDGNGKFTGLLNPRIQENQILIDQKLKLLNNKCTNVINNNQNLLNCCKLINELLNKWWTDNTKLESYQILWEIFNKHINVCFDINKTNSAAEFIQIVDNIITCSNTNNSYEYFLHMLNKYLINFPNQWPRIRGRIYCKLPSHKINEFSDTGLCNISLLFLSLIRTVDMKEISEKLLSLLLNLKTERLNNPTIINVYMSLIILYIRQGYKIKEISMQLVELVERYSANREMFHLIRSYMDGFDAVLNASENFNLEQHLLLGSWLHKYLAHCQYSDLCYFLNVLVCNIKRIRNAGAWCDWENVLRDHVLPRLKTVAMKENAPVQVGELAALITLNPTSEWVLTFTADPVSPKVVCHFLCTLLEDVAENFVMPEHHKTAILHAWTRCCLLNCDDKEKLTRNVMKIRPLSNMNIEIDFTDKPLISFVKLLGTINSKFVNLRELCEQCFGRLDSWIINPYLKSPQSESLVVHIYTCIALLFYHSSSLLYQKNRSSCLLNRLISIFLLSNDILTGKAPHPYVLGAIQRTWHCFVQGIFFLDSNNDAYLERILRDMIVHYVPILSLTNCPILKCNKDPRLFTLLLEKLSGAFLSCSARSSDGNTTKAIKIITLAIENSNSVEDTKLILKCILTPILEVIVFHVHKNAAVDFIKFITSNENYVELKESMNKSIIAVTEKHLAFSTNNYFQFVNILAKIIPSNLRAILPNIKKHIVSVEVMRGVGYDNTLRQGLDKLERLLG</sequence>
<organism evidence="13 14">
    <name type="scientific">Ignelater luminosus</name>
    <name type="common">Cucubano</name>
    <name type="synonym">Pyrophorus luminosus</name>
    <dbReference type="NCBI Taxonomy" id="2038154"/>
    <lineage>
        <taxon>Eukaryota</taxon>
        <taxon>Metazoa</taxon>
        <taxon>Ecdysozoa</taxon>
        <taxon>Arthropoda</taxon>
        <taxon>Hexapoda</taxon>
        <taxon>Insecta</taxon>
        <taxon>Pterygota</taxon>
        <taxon>Neoptera</taxon>
        <taxon>Endopterygota</taxon>
        <taxon>Coleoptera</taxon>
        <taxon>Polyphaga</taxon>
        <taxon>Elateriformia</taxon>
        <taxon>Elateroidea</taxon>
        <taxon>Elateridae</taxon>
        <taxon>Agrypninae</taxon>
        <taxon>Pyrophorini</taxon>
        <taxon>Ignelater</taxon>
    </lineage>
</organism>
<keyword evidence="7" id="KW-0156">Chromatin regulator</keyword>
<dbReference type="GO" id="GO:0000724">
    <property type="term" value="P:double-strand break repair via homologous recombination"/>
    <property type="evidence" value="ECO:0007669"/>
    <property type="project" value="InterPro"/>
</dbReference>
<name>A0A8K0D691_IGNLU</name>
<feature type="domain" description="Protein MMS22-like N-terminal" evidence="11">
    <location>
        <begin position="183"/>
        <end position="563"/>
    </location>
</feature>
<dbReference type="InterPro" id="IPR029425">
    <property type="entry name" value="MMS22L_N"/>
</dbReference>
<evidence type="ECO:0000256" key="7">
    <source>
        <dbReference type="ARBA" id="ARBA00022853"/>
    </source>
</evidence>
<keyword evidence="6" id="KW-0227">DNA damage</keyword>
<dbReference type="Pfam" id="PF14911">
    <property type="entry name" value="MMS22L_C"/>
    <property type="match status" value="1"/>
</dbReference>
<protein>
    <recommendedName>
        <fullName evidence="4">Protein MMS22-like</fullName>
    </recommendedName>
    <alternativeName>
        <fullName evidence="10">Methyl methanesulfonate-sensitivity protein 22-like</fullName>
    </alternativeName>
</protein>
<gene>
    <name evidence="13" type="ORF">ILUMI_06005</name>
</gene>
<evidence type="ECO:0000313" key="14">
    <source>
        <dbReference type="Proteomes" id="UP000801492"/>
    </source>
</evidence>
<dbReference type="PANTHER" id="PTHR28547:SF1">
    <property type="entry name" value="PROTEIN MMS22-LIKE"/>
    <property type="match status" value="1"/>
</dbReference>
<evidence type="ECO:0000256" key="2">
    <source>
        <dbReference type="ARBA" id="ARBA00004286"/>
    </source>
</evidence>
<comment type="similarity">
    <text evidence="3">Belongs to the MMS22 family. MMS22L subfamily.</text>
</comment>
<keyword evidence="9" id="KW-0539">Nucleus</keyword>
<evidence type="ECO:0000256" key="4">
    <source>
        <dbReference type="ARBA" id="ARBA00021061"/>
    </source>
</evidence>
<keyword evidence="14" id="KW-1185">Reference proteome</keyword>
<dbReference type="AlphaFoldDB" id="A0A8K0D691"/>
<evidence type="ECO:0000256" key="10">
    <source>
        <dbReference type="ARBA" id="ARBA00033326"/>
    </source>
</evidence>
<dbReference type="OrthoDB" id="8193282at2759"/>
<evidence type="ECO:0000259" key="11">
    <source>
        <dbReference type="Pfam" id="PF14910"/>
    </source>
</evidence>